<dbReference type="EMBL" id="BTRK01000001">
    <property type="protein sequence ID" value="GMR34209.1"/>
    <property type="molecule type" value="Genomic_DNA"/>
</dbReference>
<dbReference type="InterPro" id="IPR000344">
    <property type="entry name" value="7TM_GPCR_serpentine_rcpt_Sra"/>
</dbReference>
<evidence type="ECO:0000313" key="7">
    <source>
        <dbReference type="EMBL" id="GMR34209.1"/>
    </source>
</evidence>
<feature type="transmembrane region" description="Helical" evidence="6">
    <location>
        <begin position="12"/>
        <end position="33"/>
    </location>
</feature>
<evidence type="ECO:0000256" key="3">
    <source>
        <dbReference type="ARBA" id="ARBA00022989"/>
    </source>
</evidence>
<dbReference type="GO" id="GO:0016020">
    <property type="term" value="C:membrane"/>
    <property type="evidence" value="ECO:0007669"/>
    <property type="project" value="UniProtKB-SubCell"/>
</dbReference>
<evidence type="ECO:0000313" key="8">
    <source>
        <dbReference type="Proteomes" id="UP001328107"/>
    </source>
</evidence>
<feature type="non-terminal residue" evidence="7">
    <location>
        <position position="183"/>
    </location>
</feature>
<evidence type="ECO:0000256" key="5">
    <source>
        <dbReference type="ARBA" id="ARBA00037994"/>
    </source>
</evidence>
<feature type="transmembrane region" description="Helical" evidence="6">
    <location>
        <begin position="147"/>
        <end position="167"/>
    </location>
</feature>
<feature type="transmembrane region" description="Helical" evidence="6">
    <location>
        <begin position="53"/>
        <end position="70"/>
    </location>
</feature>
<keyword evidence="2 6" id="KW-0812">Transmembrane</keyword>
<proteinExistence type="inferred from homology"/>
<keyword evidence="3 6" id="KW-1133">Transmembrane helix</keyword>
<dbReference type="PANTHER" id="PTHR31357">
    <property type="entry name" value="SERPENTINE RECEPTOR CLASS ALPHA-10"/>
    <property type="match status" value="1"/>
</dbReference>
<gene>
    <name evidence="7" type="ORF">PMAYCL1PPCAC_04404</name>
</gene>
<organism evidence="7 8">
    <name type="scientific">Pristionchus mayeri</name>
    <dbReference type="NCBI Taxonomy" id="1317129"/>
    <lineage>
        <taxon>Eukaryota</taxon>
        <taxon>Metazoa</taxon>
        <taxon>Ecdysozoa</taxon>
        <taxon>Nematoda</taxon>
        <taxon>Chromadorea</taxon>
        <taxon>Rhabditida</taxon>
        <taxon>Rhabditina</taxon>
        <taxon>Diplogasteromorpha</taxon>
        <taxon>Diplogasteroidea</taxon>
        <taxon>Neodiplogasteridae</taxon>
        <taxon>Pristionchus</taxon>
    </lineage>
</organism>
<evidence type="ECO:0000256" key="4">
    <source>
        <dbReference type="ARBA" id="ARBA00023136"/>
    </source>
</evidence>
<evidence type="ECO:0000256" key="2">
    <source>
        <dbReference type="ARBA" id="ARBA00022692"/>
    </source>
</evidence>
<name>A0AAN4Z6G9_9BILA</name>
<dbReference type="Pfam" id="PF02117">
    <property type="entry name" value="7TM_GPCR_Sra"/>
    <property type="match status" value="1"/>
</dbReference>
<dbReference type="InterPro" id="IPR051080">
    <property type="entry name" value="Nematode_rcpt-like_serp_alpha"/>
</dbReference>
<keyword evidence="4 6" id="KW-0472">Membrane</keyword>
<sequence length="183" mass="20861">PCDAQISSKWCFLRWIGAPALLGFGVIHVGITIQRLQSTFNYGIQLQKFTSRVFIIGSMLCPCVFGYLTFSRESLEGLTPYCTSFTKSSELAMMLNLYVMVGVDMVNTLSTLALWWFNGKQLRKERGEFCLEKTFHRIQAIYAIKQFLPVTCIHSLTYIITMIVYFFSTTMGKILPSADLIFI</sequence>
<protein>
    <recommendedName>
        <fullName evidence="9">G protein-coupled receptor</fullName>
    </recommendedName>
</protein>
<evidence type="ECO:0008006" key="9">
    <source>
        <dbReference type="Google" id="ProtNLM"/>
    </source>
</evidence>
<evidence type="ECO:0000256" key="1">
    <source>
        <dbReference type="ARBA" id="ARBA00004141"/>
    </source>
</evidence>
<feature type="non-terminal residue" evidence="7">
    <location>
        <position position="1"/>
    </location>
</feature>
<dbReference type="GO" id="GO:0004984">
    <property type="term" value="F:olfactory receptor activity"/>
    <property type="evidence" value="ECO:0007669"/>
    <property type="project" value="TreeGrafter"/>
</dbReference>
<comment type="caution">
    <text evidence="7">The sequence shown here is derived from an EMBL/GenBank/DDBJ whole genome shotgun (WGS) entry which is preliminary data.</text>
</comment>
<dbReference type="GO" id="GO:0004930">
    <property type="term" value="F:G protein-coupled receptor activity"/>
    <property type="evidence" value="ECO:0007669"/>
    <property type="project" value="InterPro"/>
</dbReference>
<accession>A0AAN4Z6G9</accession>
<feature type="transmembrane region" description="Helical" evidence="6">
    <location>
        <begin position="97"/>
        <end position="117"/>
    </location>
</feature>
<comment type="subcellular location">
    <subcellularLocation>
        <location evidence="1">Membrane</location>
        <topology evidence="1">Multi-pass membrane protein</topology>
    </subcellularLocation>
</comment>
<keyword evidence="8" id="KW-1185">Reference proteome</keyword>
<reference evidence="8" key="1">
    <citation type="submission" date="2022-10" db="EMBL/GenBank/DDBJ databases">
        <title>Genome assembly of Pristionchus species.</title>
        <authorList>
            <person name="Yoshida K."/>
            <person name="Sommer R.J."/>
        </authorList>
    </citation>
    <scope>NUCLEOTIDE SEQUENCE [LARGE SCALE GENOMIC DNA]</scope>
    <source>
        <strain evidence="8">RS5460</strain>
    </source>
</reference>
<dbReference type="Proteomes" id="UP001328107">
    <property type="component" value="Unassembled WGS sequence"/>
</dbReference>
<comment type="similarity">
    <text evidence="5">Belongs to the nematode receptor-like protein sra family.</text>
</comment>
<evidence type="ECO:0000256" key="6">
    <source>
        <dbReference type="SAM" id="Phobius"/>
    </source>
</evidence>
<dbReference type="AlphaFoldDB" id="A0AAN4Z6G9"/>
<dbReference type="PANTHER" id="PTHR31357:SF5">
    <property type="entry name" value="SERPENTINE RECEPTOR CLASS ALPHA-1-RELATED"/>
    <property type="match status" value="1"/>
</dbReference>